<dbReference type="Proteomes" id="UP000054928">
    <property type="component" value="Unassembled WGS sequence"/>
</dbReference>
<evidence type="ECO:0000313" key="3">
    <source>
        <dbReference type="EMBL" id="CEG43744.1"/>
    </source>
</evidence>
<protein>
    <submittedName>
        <fullName evidence="3">Uncharacterized protein</fullName>
    </submittedName>
</protein>
<sequence>MATQIADRSNAGMSFTSDGSAPELTKLEVTRMALAQEQKKRIDAAVARVTGKKDGGKRKNMGSSDASHRTKKSKTVVDVGSDAVDKKNSIARRMVNRFSAMPEPEHEEEAAQELEPMTRSVPTTQFVAPSTMTVTLPDSAPREATEKRMRTSKLKMAKEEAKKTLDAEDTATATNEDEQKEAKEEKEEKEEKNDWDGPTTNYHVKQLGLDDKVDIYAPIVQQQYDVQRVRERTKYMPSVKSTKSSSDSEADSDFVPKDRPSKEIEELDTLPISEGSASETQALAGETGDVEEQVATMQMIESHRTWTSWLFVYIPLILVAVVVLGIALLYLIDWSQETFQFCELDAESAQGADEIFSCSSIAKTLSLIKFTIRETVQTAQEVVLSYLK</sequence>
<evidence type="ECO:0000313" key="4">
    <source>
        <dbReference type="Proteomes" id="UP000054928"/>
    </source>
</evidence>
<keyword evidence="2" id="KW-0472">Membrane</keyword>
<evidence type="ECO:0000256" key="2">
    <source>
        <dbReference type="SAM" id="Phobius"/>
    </source>
</evidence>
<feature type="region of interest" description="Disordered" evidence="1">
    <location>
        <begin position="45"/>
        <end position="81"/>
    </location>
</feature>
<organism evidence="3 4">
    <name type="scientific">Plasmopara halstedii</name>
    <name type="common">Downy mildew of sunflower</name>
    <dbReference type="NCBI Taxonomy" id="4781"/>
    <lineage>
        <taxon>Eukaryota</taxon>
        <taxon>Sar</taxon>
        <taxon>Stramenopiles</taxon>
        <taxon>Oomycota</taxon>
        <taxon>Peronosporomycetes</taxon>
        <taxon>Peronosporales</taxon>
        <taxon>Peronosporaceae</taxon>
        <taxon>Plasmopara</taxon>
    </lineage>
</organism>
<feature type="compositionally biased region" description="Basic and acidic residues" evidence="1">
    <location>
        <begin position="140"/>
        <end position="149"/>
    </location>
</feature>
<dbReference type="OMA" id="RERTKYM"/>
<dbReference type="GeneID" id="36409091"/>
<feature type="compositionally biased region" description="Basic and acidic residues" evidence="1">
    <location>
        <begin position="156"/>
        <end position="166"/>
    </location>
</feature>
<keyword evidence="2" id="KW-1133">Transmembrane helix</keyword>
<dbReference type="EMBL" id="CCYD01000810">
    <property type="protein sequence ID" value="CEG43744.1"/>
    <property type="molecule type" value="Genomic_DNA"/>
</dbReference>
<evidence type="ECO:0000256" key="1">
    <source>
        <dbReference type="SAM" id="MobiDB-lite"/>
    </source>
</evidence>
<feature type="compositionally biased region" description="Basic and acidic residues" evidence="1">
    <location>
        <begin position="180"/>
        <end position="195"/>
    </location>
</feature>
<proteinExistence type="predicted"/>
<feature type="compositionally biased region" description="Low complexity" evidence="1">
    <location>
        <begin position="238"/>
        <end position="247"/>
    </location>
</feature>
<dbReference type="RefSeq" id="XP_024580113.1">
    <property type="nucleotide sequence ID" value="XM_024729768.1"/>
</dbReference>
<keyword evidence="2" id="KW-0812">Transmembrane</keyword>
<feature type="compositionally biased region" description="Polar residues" evidence="1">
    <location>
        <begin position="120"/>
        <end position="136"/>
    </location>
</feature>
<feature type="transmembrane region" description="Helical" evidence="2">
    <location>
        <begin position="306"/>
        <end position="331"/>
    </location>
</feature>
<reference evidence="4" key="1">
    <citation type="submission" date="2014-09" db="EMBL/GenBank/DDBJ databases">
        <authorList>
            <person name="Sharma Rahul"/>
            <person name="Thines Marco"/>
        </authorList>
    </citation>
    <scope>NUCLEOTIDE SEQUENCE [LARGE SCALE GENOMIC DNA]</scope>
</reference>
<dbReference type="OrthoDB" id="166924at2759"/>
<feature type="region of interest" description="Disordered" evidence="1">
    <location>
        <begin position="98"/>
        <end position="203"/>
    </location>
</feature>
<dbReference type="AlphaFoldDB" id="A0A0P1AR81"/>
<feature type="compositionally biased region" description="Basic and acidic residues" evidence="1">
    <location>
        <begin position="254"/>
        <end position="264"/>
    </location>
</feature>
<feature type="region of interest" description="Disordered" evidence="1">
    <location>
        <begin position="235"/>
        <end position="288"/>
    </location>
</feature>
<feature type="compositionally biased region" description="Polar residues" evidence="1">
    <location>
        <begin position="1"/>
        <end position="19"/>
    </location>
</feature>
<accession>A0A0P1AR81</accession>
<name>A0A0P1AR81_PLAHL</name>
<feature type="region of interest" description="Disordered" evidence="1">
    <location>
        <begin position="1"/>
        <end position="24"/>
    </location>
</feature>
<keyword evidence="4" id="KW-1185">Reference proteome</keyword>